<dbReference type="PANTHER" id="PTHR37984">
    <property type="entry name" value="PROTEIN CBG26694"/>
    <property type="match status" value="1"/>
</dbReference>
<protein>
    <submittedName>
        <fullName evidence="4">Uncharacterized protein</fullName>
    </submittedName>
</protein>
<dbReference type="SUPFAM" id="SSF56672">
    <property type="entry name" value="DNA/RNA polymerases"/>
    <property type="match status" value="1"/>
</dbReference>
<dbReference type="InterPro" id="IPR041588">
    <property type="entry name" value="Integrase_H2C2"/>
</dbReference>
<dbReference type="InterPro" id="IPR041577">
    <property type="entry name" value="RT_RNaseH_2"/>
</dbReference>
<dbReference type="GO" id="GO:0003676">
    <property type="term" value="F:nucleic acid binding"/>
    <property type="evidence" value="ECO:0007669"/>
    <property type="project" value="InterPro"/>
</dbReference>
<keyword evidence="1" id="KW-0511">Multifunctional enzyme</keyword>
<dbReference type="InterPro" id="IPR012337">
    <property type="entry name" value="RNaseH-like_sf"/>
</dbReference>
<sequence>MKFPSSEGELHVFTDASSTAIGVHFAQVEKGETKPITFASRKLTSAESNYSTIDREMLAIVWAQDGYHILMEFNITVDHIPGKLNNVADTLSRTCSSAQLDLGINILDWQTSDAFFTLFTSSWTLGALHTQLIGSILSKNYGIALVPESKIIESATKIRRTDHGHAGITKPLELNQRCFFWLKISETVEKVVARCEICGQNKLTNPKPRHHIQPIPLNEAFSYGHVDFAGPLPETSSGNRYFIIFIDRLTKWVQAFTCLIKQQNRAQESLLTRLFADLAYLNPYIQIRVANSIHFYFNTSAKPSE</sequence>
<dbReference type="GO" id="GO:0016787">
    <property type="term" value="F:hydrolase activity"/>
    <property type="evidence" value="ECO:0007669"/>
    <property type="project" value="UniProtKB-KW"/>
</dbReference>
<dbReference type="EMBL" id="JWZT01000567">
    <property type="protein sequence ID" value="KII74084.1"/>
    <property type="molecule type" value="Genomic_DNA"/>
</dbReference>
<dbReference type="OrthoDB" id="1938712at2759"/>
<dbReference type="Gene3D" id="1.10.340.70">
    <property type="match status" value="1"/>
</dbReference>
<dbReference type="Proteomes" id="UP000031668">
    <property type="component" value="Unassembled WGS sequence"/>
</dbReference>
<dbReference type="Gene3D" id="3.30.420.10">
    <property type="entry name" value="Ribonuclease H-like superfamily/Ribonuclease H"/>
    <property type="match status" value="1"/>
</dbReference>
<reference evidence="4 5" key="1">
    <citation type="journal article" date="2014" name="Genome Biol. Evol.">
        <title>The genome of the myxosporean Thelohanellus kitauei shows adaptations to nutrient acquisition within its fish host.</title>
        <authorList>
            <person name="Yang Y."/>
            <person name="Xiong J."/>
            <person name="Zhou Z."/>
            <person name="Huo F."/>
            <person name="Miao W."/>
            <person name="Ran C."/>
            <person name="Liu Y."/>
            <person name="Zhang J."/>
            <person name="Feng J."/>
            <person name="Wang M."/>
            <person name="Wang M."/>
            <person name="Wang L."/>
            <person name="Yao B."/>
        </authorList>
    </citation>
    <scope>NUCLEOTIDE SEQUENCE [LARGE SCALE GENOMIC DNA]</scope>
    <source>
        <strain evidence="4">Wuqing</strain>
    </source>
</reference>
<name>A0A0C2J8F0_THEKT</name>
<comment type="caution">
    <text evidence="4">The sequence shown here is derived from an EMBL/GenBank/DDBJ whole genome shotgun (WGS) entry which is preliminary data.</text>
</comment>
<dbReference type="GO" id="GO:0004519">
    <property type="term" value="F:endonuclease activity"/>
    <property type="evidence" value="ECO:0007669"/>
    <property type="project" value="UniProtKB-KW"/>
</dbReference>
<organism evidence="4 5">
    <name type="scientific">Thelohanellus kitauei</name>
    <name type="common">Myxosporean</name>
    <dbReference type="NCBI Taxonomy" id="669202"/>
    <lineage>
        <taxon>Eukaryota</taxon>
        <taxon>Metazoa</taxon>
        <taxon>Cnidaria</taxon>
        <taxon>Myxozoa</taxon>
        <taxon>Myxosporea</taxon>
        <taxon>Bivalvulida</taxon>
        <taxon>Platysporina</taxon>
        <taxon>Myxobolidae</taxon>
        <taxon>Thelohanellus</taxon>
    </lineage>
</organism>
<feature type="domain" description="Reverse transcriptase/retrotransposon-derived protein RNase H-like" evidence="2">
    <location>
        <begin position="2"/>
        <end position="69"/>
    </location>
</feature>
<accession>A0A0C2J8F0</accession>
<dbReference type="PANTHER" id="PTHR37984:SF5">
    <property type="entry name" value="PROTEIN NYNRIN-LIKE"/>
    <property type="match status" value="1"/>
</dbReference>
<dbReference type="Pfam" id="PF17921">
    <property type="entry name" value="Integrase_H2C2"/>
    <property type="match status" value="1"/>
</dbReference>
<gene>
    <name evidence="4" type="ORF">RF11_00070</name>
</gene>
<evidence type="ECO:0000313" key="5">
    <source>
        <dbReference type="Proteomes" id="UP000031668"/>
    </source>
</evidence>
<proteinExistence type="predicted"/>
<dbReference type="InterPro" id="IPR036397">
    <property type="entry name" value="RNaseH_sf"/>
</dbReference>
<dbReference type="AlphaFoldDB" id="A0A0C2J8F0"/>
<dbReference type="SUPFAM" id="SSF53098">
    <property type="entry name" value="Ribonuclease H-like"/>
    <property type="match status" value="1"/>
</dbReference>
<feature type="domain" description="Integrase zinc-binding" evidence="3">
    <location>
        <begin position="162"/>
        <end position="202"/>
    </location>
</feature>
<keyword evidence="5" id="KW-1185">Reference proteome</keyword>
<dbReference type="Pfam" id="PF17919">
    <property type="entry name" value="RT_RNaseH_2"/>
    <property type="match status" value="1"/>
</dbReference>
<dbReference type="GO" id="GO:0003964">
    <property type="term" value="F:RNA-directed DNA polymerase activity"/>
    <property type="evidence" value="ECO:0007669"/>
    <property type="project" value="UniProtKB-KW"/>
</dbReference>
<evidence type="ECO:0000259" key="3">
    <source>
        <dbReference type="Pfam" id="PF17921"/>
    </source>
</evidence>
<evidence type="ECO:0000313" key="4">
    <source>
        <dbReference type="EMBL" id="KII74084.1"/>
    </source>
</evidence>
<dbReference type="InterPro" id="IPR050951">
    <property type="entry name" value="Retrovirus_Pol_polyprotein"/>
</dbReference>
<evidence type="ECO:0000259" key="2">
    <source>
        <dbReference type="Pfam" id="PF17919"/>
    </source>
</evidence>
<evidence type="ECO:0000256" key="1">
    <source>
        <dbReference type="ARBA" id="ARBA00023268"/>
    </source>
</evidence>
<dbReference type="InterPro" id="IPR043502">
    <property type="entry name" value="DNA/RNA_pol_sf"/>
</dbReference>